<dbReference type="EMBL" id="JBHFFA010000002">
    <property type="protein sequence ID" value="KAL2644199.1"/>
    <property type="molecule type" value="Genomic_DNA"/>
</dbReference>
<protein>
    <recommendedName>
        <fullName evidence="6">Glycosyltransferase</fullName>
    </recommendedName>
</protein>
<dbReference type="PANTHER" id="PTHR48048">
    <property type="entry name" value="GLYCOSYLTRANSFERASE"/>
    <property type="match status" value="1"/>
</dbReference>
<evidence type="ECO:0000256" key="2">
    <source>
        <dbReference type="ARBA" id="ARBA00022676"/>
    </source>
</evidence>
<dbReference type="GO" id="GO:0016757">
    <property type="term" value="F:glycosyltransferase activity"/>
    <property type="evidence" value="ECO:0007669"/>
    <property type="project" value="UniProtKB-KW"/>
</dbReference>
<reference evidence="4 5" key="1">
    <citation type="submission" date="2024-09" db="EMBL/GenBank/DDBJ databases">
        <title>Chromosome-scale assembly of Riccia fluitans.</title>
        <authorList>
            <person name="Paukszto L."/>
            <person name="Sawicki J."/>
            <person name="Karawczyk K."/>
            <person name="Piernik-Szablinska J."/>
            <person name="Szczecinska M."/>
            <person name="Mazdziarz M."/>
        </authorList>
    </citation>
    <scope>NUCLEOTIDE SEQUENCE [LARGE SCALE GENOMIC DNA]</scope>
    <source>
        <strain evidence="4">Rf_01</strain>
        <tissue evidence="4">Aerial parts of the thallus</tissue>
    </source>
</reference>
<evidence type="ECO:0000256" key="3">
    <source>
        <dbReference type="ARBA" id="ARBA00022679"/>
    </source>
</evidence>
<gene>
    <name evidence="4" type="ORF">R1flu_011786</name>
</gene>
<dbReference type="PANTHER" id="PTHR48048:SF30">
    <property type="entry name" value="GLYCOSYLTRANSFERASE"/>
    <property type="match status" value="1"/>
</dbReference>
<comment type="caution">
    <text evidence="4">The sequence shown here is derived from an EMBL/GenBank/DDBJ whole genome shotgun (WGS) entry which is preliminary data.</text>
</comment>
<dbReference type="InterPro" id="IPR050481">
    <property type="entry name" value="UDP-glycosyltransf_plant"/>
</dbReference>
<dbReference type="InterPro" id="IPR002213">
    <property type="entry name" value="UDP_glucos_trans"/>
</dbReference>
<keyword evidence="2" id="KW-0328">Glycosyltransferase</keyword>
<proteinExistence type="inferred from homology"/>
<dbReference type="SUPFAM" id="SSF53756">
    <property type="entry name" value="UDP-Glycosyltransferase/glycogen phosphorylase"/>
    <property type="match status" value="1"/>
</dbReference>
<dbReference type="Proteomes" id="UP001605036">
    <property type="component" value="Unassembled WGS sequence"/>
</dbReference>
<keyword evidence="3" id="KW-0808">Transferase</keyword>
<dbReference type="CDD" id="cd03784">
    <property type="entry name" value="GT1_Gtf-like"/>
    <property type="match status" value="1"/>
</dbReference>
<accession>A0ABD1Z9Y4</accession>
<comment type="similarity">
    <text evidence="1">Belongs to the UDP-glycosyltransferase family.</text>
</comment>
<organism evidence="4 5">
    <name type="scientific">Riccia fluitans</name>
    <dbReference type="NCBI Taxonomy" id="41844"/>
    <lineage>
        <taxon>Eukaryota</taxon>
        <taxon>Viridiplantae</taxon>
        <taxon>Streptophyta</taxon>
        <taxon>Embryophyta</taxon>
        <taxon>Marchantiophyta</taxon>
        <taxon>Marchantiopsida</taxon>
        <taxon>Marchantiidae</taxon>
        <taxon>Marchantiales</taxon>
        <taxon>Ricciaceae</taxon>
        <taxon>Riccia</taxon>
    </lineage>
</organism>
<evidence type="ECO:0008006" key="6">
    <source>
        <dbReference type="Google" id="ProtNLM"/>
    </source>
</evidence>
<dbReference type="Gene3D" id="3.40.50.2000">
    <property type="entry name" value="Glycogen Phosphorylase B"/>
    <property type="match status" value="2"/>
</dbReference>
<dbReference type="AlphaFoldDB" id="A0ABD1Z9Y4"/>
<evidence type="ECO:0000256" key="1">
    <source>
        <dbReference type="ARBA" id="ARBA00009995"/>
    </source>
</evidence>
<sequence length="500" mass="55362">MTSTSSVHNNNLNHNGNMKHALVIPVALQAHVAGIHRFALQLARRGVTVTFVTMASDIPKMKAYEELQGLDFNLISYSPSLTPPSSAAKFSDIKDLIASTGVQFSPILEDLKARQNVGLPGPTCIVYDRFCTWAADVAEQLNLPLYTFYSCGAILTRYLQEAPRLLSEEGPLRVKEDGTLQEFDGCLNIAGLPPLMMADLPRSVRPHPQLAVSIGKAMERAAVVIVNTFYELEYPQIDAIERRLEEQAFTSGKKKTELFLVGPLSNIATFKDLSFTRVGAKPGLDTEGVESLQWLQNQPYQSVLFICMGSMNIWNPQQVYELALALEASEQRFLWVLPTGPHLPSLDAVLPTGFEQRMRRIGLIATGWVPQLQILTHPAVSSFLTHCGWNSLIESISSGVPLIYWPQRAEQHLNRRYFLDVLKIGVDVGPREVDSSLVSHEKFEKAFRLLMLEGEGKAIRSRVQALMLKARAAVTGGGPSSRALDELTKRIPGNYTSIPP</sequence>
<evidence type="ECO:0000313" key="5">
    <source>
        <dbReference type="Proteomes" id="UP001605036"/>
    </source>
</evidence>
<name>A0ABD1Z9Y4_9MARC</name>
<evidence type="ECO:0000313" key="4">
    <source>
        <dbReference type="EMBL" id="KAL2644199.1"/>
    </source>
</evidence>
<dbReference type="FunFam" id="3.40.50.2000:FF:000056">
    <property type="entry name" value="Glycosyltransferase"/>
    <property type="match status" value="1"/>
</dbReference>
<keyword evidence="5" id="KW-1185">Reference proteome</keyword>
<dbReference type="Pfam" id="PF00201">
    <property type="entry name" value="UDPGT"/>
    <property type="match status" value="1"/>
</dbReference>